<evidence type="ECO:0000259" key="8">
    <source>
        <dbReference type="Pfam" id="PF00857"/>
    </source>
</evidence>
<dbReference type="InterPro" id="IPR052347">
    <property type="entry name" value="Isochorismatase_Nicotinamidase"/>
</dbReference>
<comment type="pathway">
    <text evidence="5">Cofactor biosynthesis; nicotinate biosynthesis; nicotinate from nicotinamide: step 1/1.</text>
</comment>
<dbReference type="Pfam" id="PF00857">
    <property type="entry name" value="Isochorismatase"/>
    <property type="match status" value="1"/>
</dbReference>
<evidence type="ECO:0000256" key="4">
    <source>
        <dbReference type="ARBA" id="ARBA00022801"/>
    </source>
</evidence>
<dbReference type="InterPro" id="IPR000868">
    <property type="entry name" value="Isochorismatase-like_dom"/>
</dbReference>
<dbReference type="EMBL" id="CAJPDT010000087">
    <property type="protein sequence ID" value="CAF9935928.1"/>
    <property type="molecule type" value="Genomic_DNA"/>
</dbReference>
<dbReference type="GO" id="GO:0046872">
    <property type="term" value="F:metal ion binding"/>
    <property type="evidence" value="ECO:0007669"/>
    <property type="project" value="UniProtKB-KW"/>
</dbReference>
<dbReference type="SUPFAM" id="SSF52499">
    <property type="entry name" value="Isochorismatase-like hydrolases"/>
    <property type="match status" value="1"/>
</dbReference>
<dbReference type="Gene3D" id="3.40.50.850">
    <property type="entry name" value="Isochorismatase-like"/>
    <property type="match status" value="1"/>
</dbReference>
<reference evidence="9" key="1">
    <citation type="submission" date="2021-03" db="EMBL/GenBank/DDBJ databases">
        <authorList>
            <person name="Tagirdzhanova G."/>
        </authorList>
    </citation>
    <scope>NUCLEOTIDE SEQUENCE</scope>
</reference>
<dbReference type="AlphaFoldDB" id="A0A8H3G3K1"/>
<evidence type="ECO:0000313" key="10">
    <source>
        <dbReference type="Proteomes" id="UP000664534"/>
    </source>
</evidence>
<keyword evidence="4" id="KW-0378">Hydrolase</keyword>
<accession>A0A8H3G3K1</accession>
<dbReference type="Proteomes" id="UP000664534">
    <property type="component" value="Unassembled WGS sequence"/>
</dbReference>
<dbReference type="GO" id="GO:0019363">
    <property type="term" value="P:pyridine nucleotide biosynthetic process"/>
    <property type="evidence" value="ECO:0007669"/>
    <property type="project" value="UniProtKB-KW"/>
</dbReference>
<comment type="caution">
    <text evidence="9">The sequence shown here is derived from an EMBL/GenBank/DDBJ whole genome shotgun (WGS) entry which is preliminary data.</text>
</comment>
<dbReference type="GO" id="GO:0008936">
    <property type="term" value="F:nicotinamidase activity"/>
    <property type="evidence" value="ECO:0007669"/>
    <property type="project" value="UniProtKB-EC"/>
</dbReference>
<evidence type="ECO:0000256" key="2">
    <source>
        <dbReference type="ARBA" id="ARBA00022642"/>
    </source>
</evidence>
<dbReference type="InterPro" id="IPR036380">
    <property type="entry name" value="Isochorismatase-like_sf"/>
</dbReference>
<dbReference type="EC" id="3.5.1.19" evidence="6"/>
<sequence length="239" mass="26273">MAFKPALIVVDMQNDFCSPQGLTPVSGNGMDLVAPIKQLLSLPGFAMRVTTFSDIPENHKAMAHNHTDAKPLETYVESANPKKGMSHKTVKQLALHKCCIQGTWGAQLVDGLQESDFDLVVRRNANADTWMWSPFNDVHGNEKHDLHSDAVSHHLGDELASKEITHVFCVGTAGDHCVSHTTMDAARAGFKAYVIEDVTRSFDDGEEWPAMKKQLKAKGVEVVMMHGPEVERVRASGVE</sequence>
<comment type="similarity">
    <text evidence="1">Belongs to the isochorismatase family.</text>
</comment>
<gene>
    <name evidence="9" type="primary">PNC1_4</name>
    <name evidence="9" type="ORF">IMSHALPRED_010396</name>
</gene>
<proteinExistence type="inferred from homology"/>
<dbReference type="PANTHER" id="PTHR11080:SF2">
    <property type="entry name" value="LD05707P"/>
    <property type="match status" value="1"/>
</dbReference>
<evidence type="ECO:0000313" key="9">
    <source>
        <dbReference type="EMBL" id="CAF9935928.1"/>
    </source>
</evidence>
<keyword evidence="2" id="KW-0662">Pyridine nucleotide biosynthesis</keyword>
<protein>
    <recommendedName>
        <fullName evidence="6">nicotinamidase</fullName>
        <ecNumber evidence="6">3.5.1.19</ecNumber>
    </recommendedName>
    <alternativeName>
        <fullName evidence="7">Nicotinamide deamidase</fullName>
    </alternativeName>
</protein>
<evidence type="ECO:0000256" key="3">
    <source>
        <dbReference type="ARBA" id="ARBA00022723"/>
    </source>
</evidence>
<feature type="domain" description="Isochorismatase-like" evidence="8">
    <location>
        <begin position="6"/>
        <end position="223"/>
    </location>
</feature>
<dbReference type="PANTHER" id="PTHR11080">
    <property type="entry name" value="PYRAZINAMIDASE/NICOTINAMIDASE"/>
    <property type="match status" value="1"/>
</dbReference>
<evidence type="ECO:0000256" key="1">
    <source>
        <dbReference type="ARBA" id="ARBA00006336"/>
    </source>
</evidence>
<name>A0A8H3G3K1_9LECA</name>
<keyword evidence="3" id="KW-0479">Metal-binding</keyword>
<keyword evidence="10" id="KW-1185">Reference proteome</keyword>
<evidence type="ECO:0000256" key="6">
    <source>
        <dbReference type="ARBA" id="ARBA00039017"/>
    </source>
</evidence>
<dbReference type="OrthoDB" id="3341310at2759"/>
<organism evidence="9 10">
    <name type="scientific">Imshaugia aleurites</name>
    <dbReference type="NCBI Taxonomy" id="172621"/>
    <lineage>
        <taxon>Eukaryota</taxon>
        <taxon>Fungi</taxon>
        <taxon>Dikarya</taxon>
        <taxon>Ascomycota</taxon>
        <taxon>Pezizomycotina</taxon>
        <taxon>Lecanoromycetes</taxon>
        <taxon>OSLEUM clade</taxon>
        <taxon>Lecanoromycetidae</taxon>
        <taxon>Lecanorales</taxon>
        <taxon>Lecanorineae</taxon>
        <taxon>Parmeliaceae</taxon>
        <taxon>Imshaugia</taxon>
    </lineage>
</organism>
<evidence type="ECO:0000256" key="7">
    <source>
        <dbReference type="ARBA" id="ARBA00043224"/>
    </source>
</evidence>
<evidence type="ECO:0000256" key="5">
    <source>
        <dbReference type="ARBA" id="ARBA00037900"/>
    </source>
</evidence>